<gene>
    <name evidence="3" type="ORF">CGI_10004446</name>
</gene>
<keyword evidence="2" id="KW-0812">Transmembrane</keyword>
<dbReference type="EMBL" id="JH817717">
    <property type="protein sequence ID" value="EKC21175.1"/>
    <property type="molecule type" value="Genomic_DNA"/>
</dbReference>
<organism evidence="3">
    <name type="scientific">Magallana gigas</name>
    <name type="common">Pacific oyster</name>
    <name type="synonym">Crassostrea gigas</name>
    <dbReference type="NCBI Taxonomy" id="29159"/>
    <lineage>
        <taxon>Eukaryota</taxon>
        <taxon>Metazoa</taxon>
        <taxon>Spiralia</taxon>
        <taxon>Lophotrochozoa</taxon>
        <taxon>Mollusca</taxon>
        <taxon>Bivalvia</taxon>
        <taxon>Autobranchia</taxon>
        <taxon>Pteriomorphia</taxon>
        <taxon>Ostreida</taxon>
        <taxon>Ostreoidea</taxon>
        <taxon>Ostreidae</taxon>
        <taxon>Magallana</taxon>
    </lineage>
</organism>
<protein>
    <submittedName>
        <fullName evidence="3">Uncharacterized protein</fullName>
    </submittedName>
</protein>
<sequence>MYQTVSFKIQYIVIGEEQYKRGNEEIPFDDFNLEKPFYKTSAFHEGVKFLNNGGKILCLVGRLGSGKRLNKLNEAMFKERKTPCSFNKTVYEKNKDSLNCQDSVNVYHCIQNERNRSGEICIQSVWVQPNYCPEYNTGANTLDTVPCNVSTGSCPDVLFLSNEVYKISSEDILPEPLPWIFVGVGILFVILLLIVSCVVHQRRRKRQRKKGEEEMHLIDDFNLEKPFYKTSAFHEGVNFITSGGEVLCLVGRWGSGKRLTAKQVYVAVTNSSPIMISNPLTFDVKEHHEPIIVDMSLSIGISKSEKEDLADKSHMLFENMSSSNTYTKAFIIFLIDKDRESITKFVKSLGKKTKFIDMSKSLTKGDRTQILSSQLLIFCPKIGFSQVEQLALKGKDHSLGYPEICALFCRCGHFQTVGPKAFCNQPLRYLKSYLENMHRSNNKKTFLMLVYMSLNKMKINVDDDKNDKLFELLESCNCDTFGEETKCKTEQMESTGTETTEETSNIQQGLSSKDKPKKHCKSKEDIPSFIPKEFVIKEASIYRLQHDVIKRMTLIVYGTYHFDKLLELFKPEELKTWVKEKGMIPDVGLGDIKPVLEIDREQWRQFQAKLSY</sequence>
<keyword evidence="2" id="KW-0472">Membrane</keyword>
<accession>K1PXM5</accession>
<reference evidence="3" key="1">
    <citation type="journal article" date="2012" name="Nature">
        <title>The oyster genome reveals stress adaptation and complexity of shell formation.</title>
        <authorList>
            <person name="Zhang G."/>
            <person name="Fang X."/>
            <person name="Guo X."/>
            <person name="Li L."/>
            <person name="Luo R."/>
            <person name="Xu F."/>
            <person name="Yang P."/>
            <person name="Zhang L."/>
            <person name="Wang X."/>
            <person name="Qi H."/>
            <person name="Xiong Z."/>
            <person name="Que H."/>
            <person name="Xie Y."/>
            <person name="Holland P.W."/>
            <person name="Paps J."/>
            <person name="Zhu Y."/>
            <person name="Wu F."/>
            <person name="Chen Y."/>
            <person name="Wang J."/>
            <person name="Peng C."/>
            <person name="Meng J."/>
            <person name="Yang L."/>
            <person name="Liu J."/>
            <person name="Wen B."/>
            <person name="Zhang N."/>
            <person name="Huang Z."/>
            <person name="Zhu Q."/>
            <person name="Feng Y."/>
            <person name="Mount A."/>
            <person name="Hedgecock D."/>
            <person name="Xu Z."/>
            <person name="Liu Y."/>
            <person name="Domazet-Loso T."/>
            <person name="Du Y."/>
            <person name="Sun X."/>
            <person name="Zhang S."/>
            <person name="Liu B."/>
            <person name="Cheng P."/>
            <person name="Jiang X."/>
            <person name="Li J."/>
            <person name="Fan D."/>
            <person name="Wang W."/>
            <person name="Fu W."/>
            <person name="Wang T."/>
            <person name="Wang B."/>
            <person name="Zhang J."/>
            <person name="Peng Z."/>
            <person name="Li Y."/>
            <person name="Li N."/>
            <person name="Wang J."/>
            <person name="Chen M."/>
            <person name="He Y."/>
            <person name="Tan F."/>
            <person name="Song X."/>
            <person name="Zheng Q."/>
            <person name="Huang R."/>
            <person name="Yang H."/>
            <person name="Du X."/>
            <person name="Chen L."/>
            <person name="Yang M."/>
            <person name="Gaffney P.M."/>
            <person name="Wang S."/>
            <person name="Luo L."/>
            <person name="She Z."/>
            <person name="Ming Y."/>
            <person name="Huang W."/>
            <person name="Zhang S."/>
            <person name="Huang B."/>
            <person name="Zhang Y."/>
            <person name="Qu T."/>
            <person name="Ni P."/>
            <person name="Miao G."/>
            <person name="Wang J."/>
            <person name="Wang Q."/>
            <person name="Steinberg C.E."/>
            <person name="Wang H."/>
            <person name="Li N."/>
            <person name="Qian L."/>
            <person name="Zhang G."/>
            <person name="Li Y."/>
            <person name="Yang H."/>
            <person name="Liu X."/>
            <person name="Wang J."/>
            <person name="Yin Y."/>
            <person name="Wang J."/>
        </authorList>
    </citation>
    <scope>NUCLEOTIDE SEQUENCE [LARGE SCALE GENOMIC DNA]</scope>
    <source>
        <strain evidence="3">05x7-T-G4-1.051#20</strain>
    </source>
</reference>
<evidence type="ECO:0000256" key="2">
    <source>
        <dbReference type="SAM" id="Phobius"/>
    </source>
</evidence>
<name>K1PXM5_MAGGI</name>
<feature type="region of interest" description="Disordered" evidence="1">
    <location>
        <begin position="489"/>
        <end position="523"/>
    </location>
</feature>
<proteinExistence type="predicted"/>
<evidence type="ECO:0000256" key="1">
    <source>
        <dbReference type="SAM" id="MobiDB-lite"/>
    </source>
</evidence>
<keyword evidence="2" id="KW-1133">Transmembrane helix</keyword>
<dbReference type="AlphaFoldDB" id="K1PXM5"/>
<dbReference type="InParanoid" id="K1PXM5"/>
<feature type="transmembrane region" description="Helical" evidence="2">
    <location>
        <begin position="177"/>
        <end position="199"/>
    </location>
</feature>
<evidence type="ECO:0000313" key="3">
    <source>
        <dbReference type="EMBL" id="EKC21175.1"/>
    </source>
</evidence>
<dbReference type="HOGENOM" id="CLU_446369_0_0_1"/>